<dbReference type="Proteomes" id="UP000886198">
    <property type="component" value="Unassembled WGS sequence"/>
</dbReference>
<dbReference type="NCBIfam" id="TIGR02532">
    <property type="entry name" value="IV_pilin_GFxxxE"/>
    <property type="match status" value="1"/>
</dbReference>
<dbReference type="EMBL" id="DSBT01000312">
    <property type="protein sequence ID" value="HDP78502.1"/>
    <property type="molecule type" value="Genomic_DNA"/>
</dbReference>
<evidence type="ECO:0000256" key="2">
    <source>
        <dbReference type="ARBA" id="ARBA00023237"/>
    </source>
</evidence>
<keyword evidence="3" id="KW-1133">Transmembrane helix</keyword>
<proteinExistence type="predicted"/>
<feature type="transmembrane region" description="Helical" evidence="3">
    <location>
        <begin position="12"/>
        <end position="35"/>
    </location>
</feature>
<accession>A0A7C1GR21</accession>
<protein>
    <submittedName>
        <fullName evidence="4">Prepilin-type N-terminal cleavage/methylation domain-containing protein</fullName>
    </submittedName>
</protein>
<keyword evidence="2" id="KW-0998">Cell outer membrane</keyword>
<reference evidence="4" key="1">
    <citation type="journal article" date="2020" name="mSystems">
        <title>Genome- and Community-Level Interaction Insights into Carbon Utilization and Element Cycling Functions of Hydrothermarchaeota in Hydrothermal Sediment.</title>
        <authorList>
            <person name="Zhou Z."/>
            <person name="Liu Y."/>
            <person name="Xu W."/>
            <person name="Pan J."/>
            <person name="Luo Z.H."/>
            <person name="Li M."/>
        </authorList>
    </citation>
    <scope>NUCLEOTIDE SEQUENCE [LARGE SCALE GENOMIC DNA]</scope>
    <source>
        <strain evidence="4">SpSt-1179</strain>
    </source>
</reference>
<evidence type="ECO:0000313" key="4">
    <source>
        <dbReference type="EMBL" id="HDP78502.1"/>
    </source>
</evidence>
<dbReference type="InterPro" id="IPR012902">
    <property type="entry name" value="N_methyl_site"/>
</dbReference>
<name>A0A7C1GR21_9BACT</name>
<comment type="subcellular location">
    <subcellularLocation>
        <location evidence="1">Cell outer membrane</location>
    </subcellularLocation>
</comment>
<keyword evidence="3" id="KW-0472">Membrane</keyword>
<sequence>MNKGLSMVEMIITMAVVAVIIVTVFQIFLAIHSTLSKSNARMKDYTEIRYEITNFWRSGGANDYGLEVSEDESFFERLNAENVSSDLLDKLGAAITIMSVQDKSREATFTAVMQK</sequence>
<evidence type="ECO:0000256" key="1">
    <source>
        <dbReference type="ARBA" id="ARBA00004442"/>
    </source>
</evidence>
<evidence type="ECO:0000256" key="3">
    <source>
        <dbReference type="SAM" id="Phobius"/>
    </source>
</evidence>
<gene>
    <name evidence="4" type="ORF">ENN47_10040</name>
</gene>
<dbReference type="AlphaFoldDB" id="A0A7C1GR21"/>
<dbReference type="GO" id="GO:0009279">
    <property type="term" value="C:cell outer membrane"/>
    <property type="evidence" value="ECO:0007669"/>
    <property type="project" value="UniProtKB-SubCell"/>
</dbReference>
<keyword evidence="3" id="KW-0812">Transmembrane</keyword>
<comment type="caution">
    <text evidence="4">The sequence shown here is derived from an EMBL/GenBank/DDBJ whole genome shotgun (WGS) entry which is preliminary data.</text>
</comment>
<organism evidence="4">
    <name type="scientific">Mesotoga infera</name>
    <dbReference type="NCBI Taxonomy" id="1236046"/>
    <lineage>
        <taxon>Bacteria</taxon>
        <taxon>Thermotogati</taxon>
        <taxon>Thermotogota</taxon>
        <taxon>Thermotogae</taxon>
        <taxon>Kosmotogales</taxon>
        <taxon>Kosmotogaceae</taxon>
        <taxon>Mesotoga</taxon>
    </lineage>
</organism>